<evidence type="ECO:0000313" key="1">
    <source>
        <dbReference type="EMBL" id="CAJ2657015.1"/>
    </source>
</evidence>
<proteinExistence type="predicted"/>
<sequence length="91" mass="10408">MTCNLTVEVYTILVKLGQHYGVLFVTMIVLSVAWFGEIFIVFLDISTIICRDVIFLHMYHLVFTGYVLHEIGVQKKSPFSITTLHLVNFGL</sequence>
<comment type="caution">
    <text evidence="1">The sequence shown here is derived from an EMBL/GenBank/DDBJ whole genome shotgun (WGS) entry which is preliminary data.</text>
</comment>
<dbReference type="Proteomes" id="UP001177021">
    <property type="component" value="Unassembled WGS sequence"/>
</dbReference>
<evidence type="ECO:0000313" key="2">
    <source>
        <dbReference type="Proteomes" id="UP001177021"/>
    </source>
</evidence>
<name>A0ACB0KIA7_TRIPR</name>
<gene>
    <name evidence="1" type="ORF">MILVUS5_LOCUS23656</name>
</gene>
<reference evidence="1" key="1">
    <citation type="submission" date="2023-10" db="EMBL/GenBank/DDBJ databases">
        <authorList>
            <person name="Rodriguez Cubillos JULIANA M."/>
            <person name="De Vega J."/>
        </authorList>
    </citation>
    <scope>NUCLEOTIDE SEQUENCE</scope>
</reference>
<protein>
    <submittedName>
        <fullName evidence="1">Uncharacterized protein</fullName>
    </submittedName>
</protein>
<organism evidence="1 2">
    <name type="scientific">Trifolium pratense</name>
    <name type="common">Red clover</name>
    <dbReference type="NCBI Taxonomy" id="57577"/>
    <lineage>
        <taxon>Eukaryota</taxon>
        <taxon>Viridiplantae</taxon>
        <taxon>Streptophyta</taxon>
        <taxon>Embryophyta</taxon>
        <taxon>Tracheophyta</taxon>
        <taxon>Spermatophyta</taxon>
        <taxon>Magnoliopsida</taxon>
        <taxon>eudicotyledons</taxon>
        <taxon>Gunneridae</taxon>
        <taxon>Pentapetalae</taxon>
        <taxon>rosids</taxon>
        <taxon>fabids</taxon>
        <taxon>Fabales</taxon>
        <taxon>Fabaceae</taxon>
        <taxon>Papilionoideae</taxon>
        <taxon>50 kb inversion clade</taxon>
        <taxon>NPAAA clade</taxon>
        <taxon>Hologalegina</taxon>
        <taxon>IRL clade</taxon>
        <taxon>Trifolieae</taxon>
        <taxon>Trifolium</taxon>
    </lineage>
</organism>
<dbReference type="EMBL" id="CASHSV030000311">
    <property type="protein sequence ID" value="CAJ2657015.1"/>
    <property type="molecule type" value="Genomic_DNA"/>
</dbReference>
<accession>A0ACB0KIA7</accession>
<keyword evidence="2" id="KW-1185">Reference proteome</keyword>